<reference evidence="3" key="1">
    <citation type="journal article" date="2017" name="Nat. Ecol. Evol.">
        <title>Genome expansion and lineage-specific genetic innovations in the forest pathogenic fungi Armillaria.</title>
        <authorList>
            <person name="Sipos G."/>
            <person name="Prasanna A.N."/>
            <person name="Walter M.C."/>
            <person name="O'Connor E."/>
            <person name="Balint B."/>
            <person name="Krizsan K."/>
            <person name="Kiss B."/>
            <person name="Hess J."/>
            <person name="Varga T."/>
            <person name="Slot J."/>
            <person name="Riley R."/>
            <person name="Boka B."/>
            <person name="Rigling D."/>
            <person name="Barry K."/>
            <person name="Lee J."/>
            <person name="Mihaltcheva S."/>
            <person name="LaButti K."/>
            <person name="Lipzen A."/>
            <person name="Waldron R."/>
            <person name="Moloney N.M."/>
            <person name="Sperisen C."/>
            <person name="Kredics L."/>
            <person name="Vagvoelgyi C."/>
            <person name="Patrignani A."/>
            <person name="Fitzpatrick D."/>
            <person name="Nagy I."/>
            <person name="Doyle S."/>
            <person name="Anderson J.B."/>
            <person name="Grigoriev I.V."/>
            <person name="Gueldener U."/>
            <person name="Muensterkoetter M."/>
            <person name="Nagy L.G."/>
        </authorList>
    </citation>
    <scope>NUCLEOTIDE SEQUENCE [LARGE SCALE GENOMIC DNA]</scope>
    <source>
        <strain evidence="3">Ar21-2</strain>
    </source>
</reference>
<name>A0A2H3D5B2_ARMGA</name>
<feature type="region of interest" description="Disordered" evidence="1">
    <location>
        <begin position="1"/>
        <end position="22"/>
    </location>
</feature>
<sequence length="257" mass="29707">MSPEEVEEYKSEGPTPLANPMRPDWDSLTSHWNLDLAEAFYVQFCKDTENPAKYEFSKNDILVTFENKLKYLCGYVNKAAPLRNKTSAQALECFNASLKHCHNISRPTQRHLMLRDVLLEIAGNNMDLGGGSIDTRWKSVYTMLNLLGREGISSDKSDREGGPCMVKRRTWHSSELTQLLDIIDKLYDWKNAYGNARPGNRPHERMRHRRATASKRAPIRGLPIDFYNCEWYQLLMDVEKRLLCPQDERQLPVLADN</sequence>
<dbReference type="STRING" id="47427.A0A2H3D5B2"/>
<protein>
    <submittedName>
        <fullName evidence="2">Uncharacterized protein</fullName>
    </submittedName>
</protein>
<dbReference type="OrthoDB" id="3224221at2759"/>
<organism evidence="2 3">
    <name type="scientific">Armillaria gallica</name>
    <name type="common">Bulbous honey fungus</name>
    <name type="synonym">Armillaria bulbosa</name>
    <dbReference type="NCBI Taxonomy" id="47427"/>
    <lineage>
        <taxon>Eukaryota</taxon>
        <taxon>Fungi</taxon>
        <taxon>Dikarya</taxon>
        <taxon>Basidiomycota</taxon>
        <taxon>Agaricomycotina</taxon>
        <taxon>Agaricomycetes</taxon>
        <taxon>Agaricomycetidae</taxon>
        <taxon>Agaricales</taxon>
        <taxon>Marasmiineae</taxon>
        <taxon>Physalacriaceae</taxon>
        <taxon>Armillaria</taxon>
    </lineage>
</organism>
<evidence type="ECO:0000256" key="1">
    <source>
        <dbReference type="SAM" id="MobiDB-lite"/>
    </source>
</evidence>
<dbReference type="AlphaFoldDB" id="A0A2H3D5B2"/>
<proteinExistence type="predicted"/>
<accession>A0A2H3D5B2</accession>
<dbReference type="EMBL" id="KZ293665">
    <property type="protein sequence ID" value="PBK90445.1"/>
    <property type="molecule type" value="Genomic_DNA"/>
</dbReference>
<evidence type="ECO:0000313" key="2">
    <source>
        <dbReference type="EMBL" id="PBK90445.1"/>
    </source>
</evidence>
<evidence type="ECO:0000313" key="3">
    <source>
        <dbReference type="Proteomes" id="UP000217790"/>
    </source>
</evidence>
<dbReference type="Proteomes" id="UP000217790">
    <property type="component" value="Unassembled WGS sequence"/>
</dbReference>
<gene>
    <name evidence="2" type="ORF">ARMGADRAFT_1082712</name>
</gene>
<keyword evidence="3" id="KW-1185">Reference proteome</keyword>
<dbReference type="InParanoid" id="A0A2H3D5B2"/>